<comment type="caution">
    <text evidence="1">The sequence shown here is derived from an EMBL/GenBank/DDBJ whole genome shotgun (WGS) entry which is preliminary data.</text>
</comment>
<accession>A0A444BTD0</accession>
<dbReference type="AlphaFoldDB" id="A0A444BTD0"/>
<name>A0A444BTD0_ENSVE</name>
<dbReference type="Proteomes" id="UP000287651">
    <property type="component" value="Unassembled WGS sequence"/>
</dbReference>
<dbReference type="EMBL" id="AMZH03003025">
    <property type="protein sequence ID" value="RRT73673.1"/>
    <property type="molecule type" value="Genomic_DNA"/>
</dbReference>
<organism evidence="1 2">
    <name type="scientific">Ensete ventricosum</name>
    <name type="common">Abyssinian banana</name>
    <name type="synonym">Musa ensete</name>
    <dbReference type="NCBI Taxonomy" id="4639"/>
    <lineage>
        <taxon>Eukaryota</taxon>
        <taxon>Viridiplantae</taxon>
        <taxon>Streptophyta</taxon>
        <taxon>Embryophyta</taxon>
        <taxon>Tracheophyta</taxon>
        <taxon>Spermatophyta</taxon>
        <taxon>Magnoliopsida</taxon>
        <taxon>Liliopsida</taxon>
        <taxon>Zingiberales</taxon>
        <taxon>Musaceae</taxon>
        <taxon>Ensete</taxon>
    </lineage>
</organism>
<evidence type="ECO:0000313" key="2">
    <source>
        <dbReference type="Proteomes" id="UP000287651"/>
    </source>
</evidence>
<gene>
    <name evidence="1" type="ORF">B296_00021397</name>
</gene>
<protein>
    <submittedName>
        <fullName evidence="1">Uncharacterized protein</fullName>
    </submittedName>
</protein>
<proteinExistence type="predicted"/>
<evidence type="ECO:0000313" key="1">
    <source>
        <dbReference type="EMBL" id="RRT73673.1"/>
    </source>
</evidence>
<sequence>MASCRLLLLDGVTPLDLKWLVRLRMSAPSFGISISWYRSGCWCCPSGSRSISMARDVDVILWDLDWLVRDKSLAGFAGDTPLLATGFRWDLSTIVFRHQDSISHMACRPVGHMASSLV</sequence>
<reference evidence="1 2" key="1">
    <citation type="journal article" date="2014" name="Agronomy (Basel)">
        <title>A Draft Genome Sequence for Ensete ventricosum, the Drought-Tolerant Tree Against Hunger.</title>
        <authorList>
            <person name="Harrison J."/>
            <person name="Moore K.A."/>
            <person name="Paszkiewicz K."/>
            <person name="Jones T."/>
            <person name="Grant M."/>
            <person name="Ambacheew D."/>
            <person name="Muzemil S."/>
            <person name="Studholme D.J."/>
        </authorList>
    </citation>
    <scope>NUCLEOTIDE SEQUENCE [LARGE SCALE GENOMIC DNA]</scope>
</reference>